<dbReference type="Gramene" id="Psat04G0582300-T1">
    <property type="protein sequence ID" value="KAI5422524.1"/>
    <property type="gene ID" value="KIW84_045823"/>
</dbReference>
<dbReference type="AlphaFoldDB" id="A0A9D4XM34"/>
<dbReference type="Proteomes" id="UP001058974">
    <property type="component" value="Chromosome 4"/>
</dbReference>
<accession>A0A9D4XM34</accession>
<feature type="coiled-coil region" evidence="1">
    <location>
        <begin position="68"/>
        <end position="95"/>
    </location>
</feature>
<protein>
    <submittedName>
        <fullName evidence="2">Uncharacterized protein</fullName>
    </submittedName>
</protein>
<evidence type="ECO:0000313" key="2">
    <source>
        <dbReference type="EMBL" id="KAI5422524.1"/>
    </source>
</evidence>
<evidence type="ECO:0000256" key="1">
    <source>
        <dbReference type="SAM" id="Coils"/>
    </source>
</evidence>
<comment type="caution">
    <text evidence="2">The sequence shown here is derived from an EMBL/GenBank/DDBJ whole genome shotgun (WGS) entry which is preliminary data.</text>
</comment>
<reference evidence="2 3" key="1">
    <citation type="journal article" date="2022" name="Nat. Genet.">
        <title>Improved pea reference genome and pan-genome highlight genomic features and evolutionary characteristics.</title>
        <authorList>
            <person name="Yang T."/>
            <person name="Liu R."/>
            <person name="Luo Y."/>
            <person name="Hu S."/>
            <person name="Wang D."/>
            <person name="Wang C."/>
            <person name="Pandey M.K."/>
            <person name="Ge S."/>
            <person name="Xu Q."/>
            <person name="Li N."/>
            <person name="Li G."/>
            <person name="Huang Y."/>
            <person name="Saxena R.K."/>
            <person name="Ji Y."/>
            <person name="Li M."/>
            <person name="Yan X."/>
            <person name="He Y."/>
            <person name="Liu Y."/>
            <person name="Wang X."/>
            <person name="Xiang C."/>
            <person name="Varshney R.K."/>
            <person name="Ding H."/>
            <person name="Gao S."/>
            <person name="Zong X."/>
        </authorList>
    </citation>
    <scope>NUCLEOTIDE SEQUENCE [LARGE SCALE GENOMIC DNA]</scope>
    <source>
        <strain evidence="2 3">cv. Zhongwan 6</strain>
    </source>
</reference>
<proteinExistence type="predicted"/>
<keyword evidence="3" id="KW-1185">Reference proteome</keyword>
<keyword evidence="1" id="KW-0175">Coiled coil</keyword>
<dbReference type="EMBL" id="JAMSHJ010000004">
    <property type="protein sequence ID" value="KAI5422524.1"/>
    <property type="molecule type" value="Genomic_DNA"/>
</dbReference>
<name>A0A9D4XM34_PEA</name>
<evidence type="ECO:0000313" key="3">
    <source>
        <dbReference type="Proteomes" id="UP001058974"/>
    </source>
</evidence>
<gene>
    <name evidence="2" type="ORF">KIW84_045823</name>
</gene>
<organism evidence="2 3">
    <name type="scientific">Pisum sativum</name>
    <name type="common">Garden pea</name>
    <name type="synonym">Lathyrus oleraceus</name>
    <dbReference type="NCBI Taxonomy" id="3888"/>
    <lineage>
        <taxon>Eukaryota</taxon>
        <taxon>Viridiplantae</taxon>
        <taxon>Streptophyta</taxon>
        <taxon>Embryophyta</taxon>
        <taxon>Tracheophyta</taxon>
        <taxon>Spermatophyta</taxon>
        <taxon>Magnoliopsida</taxon>
        <taxon>eudicotyledons</taxon>
        <taxon>Gunneridae</taxon>
        <taxon>Pentapetalae</taxon>
        <taxon>rosids</taxon>
        <taxon>fabids</taxon>
        <taxon>Fabales</taxon>
        <taxon>Fabaceae</taxon>
        <taxon>Papilionoideae</taxon>
        <taxon>50 kb inversion clade</taxon>
        <taxon>NPAAA clade</taxon>
        <taxon>Hologalegina</taxon>
        <taxon>IRL clade</taxon>
        <taxon>Fabeae</taxon>
        <taxon>Lathyrus</taxon>
    </lineage>
</organism>
<sequence>MERSRDVDKERATWLRIYEVPCHASNPKFFEFISKSVGVYRCVDDTTREQFKMNAVRILASSESETSSEDLMVEEDELEESVEEYDDDIVKLRDGRVESADDGIGALKDNLTDDFEEKRLWGSETYEVKACQHGAKSNNRGAVNG</sequence>